<name>A0A4C1VH26_EUMVA</name>
<dbReference type="AlphaFoldDB" id="A0A4C1VH26"/>
<feature type="transmembrane region" description="Helical" evidence="1">
    <location>
        <begin position="36"/>
        <end position="55"/>
    </location>
</feature>
<keyword evidence="3" id="KW-1185">Reference proteome</keyword>
<comment type="caution">
    <text evidence="2">The sequence shown here is derived from an EMBL/GenBank/DDBJ whole genome shotgun (WGS) entry which is preliminary data.</text>
</comment>
<evidence type="ECO:0000313" key="2">
    <source>
        <dbReference type="EMBL" id="GBP37642.1"/>
    </source>
</evidence>
<reference evidence="2 3" key="1">
    <citation type="journal article" date="2019" name="Commun. Biol.">
        <title>The bagworm genome reveals a unique fibroin gene that provides high tensile strength.</title>
        <authorList>
            <person name="Kono N."/>
            <person name="Nakamura H."/>
            <person name="Ohtoshi R."/>
            <person name="Tomita M."/>
            <person name="Numata K."/>
            <person name="Arakawa K."/>
        </authorList>
    </citation>
    <scope>NUCLEOTIDE SEQUENCE [LARGE SCALE GENOMIC DNA]</scope>
</reference>
<gene>
    <name evidence="2" type="ORF">EVAR_34679_1</name>
</gene>
<dbReference type="Proteomes" id="UP000299102">
    <property type="component" value="Unassembled WGS sequence"/>
</dbReference>
<keyword evidence="1" id="KW-0472">Membrane</keyword>
<proteinExistence type="predicted"/>
<keyword evidence="1" id="KW-1133">Transmembrane helix</keyword>
<evidence type="ECO:0000256" key="1">
    <source>
        <dbReference type="SAM" id="Phobius"/>
    </source>
</evidence>
<keyword evidence="1" id="KW-0812">Transmembrane</keyword>
<evidence type="ECO:0000313" key="3">
    <source>
        <dbReference type="Proteomes" id="UP000299102"/>
    </source>
</evidence>
<dbReference type="EMBL" id="BGZK01000336">
    <property type="protein sequence ID" value="GBP37642.1"/>
    <property type="molecule type" value="Genomic_DNA"/>
</dbReference>
<protein>
    <submittedName>
        <fullName evidence="2">Uncharacterized protein</fullName>
    </submittedName>
</protein>
<accession>A0A4C1VH26</accession>
<feature type="transmembrane region" description="Helical" evidence="1">
    <location>
        <begin position="6"/>
        <end position="24"/>
    </location>
</feature>
<sequence>MRDFIIFPISSLLMKMFVTAVTLSKKMRYLPEIKAGRLYGITIATLMRLLLLLAGQARLLNGVRRTGEEEQGKIPDSCKPVTHLAAISQNAVT</sequence>
<organism evidence="2 3">
    <name type="scientific">Eumeta variegata</name>
    <name type="common">Bagworm moth</name>
    <name type="synonym">Eumeta japonica</name>
    <dbReference type="NCBI Taxonomy" id="151549"/>
    <lineage>
        <taxon>Eukaryota</taxon>
        <taxon>Metazoa</taxon>
        <taxon>Ecdysozoa</taxon>
        <taxon>Arthropoda</taxon>
        <taxon>Hexapoda</taxon>
        <taxon>Insecta</taxon>
        <taxon>Pterygota</taxon>
        <taxon>Neoptera</taxon>
        <taxon>Endopterygota</taxon>
        <taxon>Lepidoptera</taxon>
        <taxon>Glossata</taxon>
        <taxon>Ditrysia</taxon>
        <taxon>Tineoidea</taxon>
        <taxon>Psychidae</taxon>
        <taxon>Oiketicinae</taxon>
        <taxon>Eumeta</taxon>
    </lineage>
</organism>